<feature type="transmembrane region" description="Helical" evidence="8">
    <location>
        <begin position="405"/>
        <end position="428"/>
    </location>
</feature>
<dbReference type="PANTHER" id="PTHR48022">
    <property type="entry name" value="PLASTIDIC GLUCOSE TRANSPORTER 4"/>
    <property type="match status" value="1"/>
</dbReference>
<evidence type="ECO:0000256" key="1">
    <source>
        <dbReference type="ARBA" id="ARBA00004141"/>
    </source>
</evidence>
<feature type="transmembrane region" description="Helical" evidence="8">
    <location>
        <begin position="174"/>
        <end position="203"/>
    </location>
</feature>
<keyword evidence="6 8" id="KW-0472">Membrane</keyword>
<feature type="compositionally biased region" description="Low complexity" evidence="7">
    <location>
        <begin position="1"/>
        <end position="12"/>
    </location>
</feature>
<accession>A0AAN6WVH3</accession>
<dbReference type="PRINTS" id="PR00171">
    <property type="entry name" value="SUGRTRNSPORT"/>
</dbReference>
<dbReference type="GO" id="GO:0016020">
    <property type="term" value="C:membrane"/>
    <property type="evidence" value="ECO:0007669"/>
    <property type="project" value="UniProtKB-SubCell"/>
</dbReference>
<dbReference type="PROSITE" id="PS00216">
    <property type="entry name" value="SUGAR_TRANSPORT_1"/>
    <property type="match status" value="1"/>
</dbReference>
<feature type="region of interest" description="Disordered" evidence="7">
    <location>
        <begin position="863"/>
        <end position="928"/>
    </location>
</feature>
<feature type="transmembrane region" description="Helical" evidence="8">
    <location>
        <begin position="440"/>
        <end position="460"/>
    </location>
</feature>
<feature type="transmembrane region" description="Helical" evidence="8">
    <location>
        <begin position="713"/>
        <end position="735"/>
    </location>
</feature>
<dbReference type="InterPro" id="IPR050360">
    <property type="entry name" value="MFS_Sugar_Transporters"/>
</dbReference>
<feature type="region of interest" description="Disordered" evidence="7">
    <location>
        <begin position="129"/>
        <end position="163"/>
    </location>
</feature>
<comment type="caution">
    <text evidence="10">The sequence shown here is derived from an EMBL/GenBank/DDBJ whole genome shotgun (WGS) entry which is preliminary data.</text>
</comment>
<feature type="transmembrane region" description="Helical" evidence="8">
    <location>
        <begin position="741"/>
        <end position="762"/>
    </location>
</feature>
<dbReference type="InterPro" id="IPR020846">
    <property type="entry name" value="MFS_dom"/>
</dbReference>
<dbReference type="GO" id="GO:0005351">
    <property type="term" value="F:carbohydrate:proton symporter activity"/>
    <property type="evidence" value="ECO:0007669"/>
    <property type="project" value="TreeGrafter"/>
</dbReference>
<dbReference type="Proteomes" id="UP001302126">
    <property type="component" value="Unassembled WGS sequence"/>
</dbReference>
<feature type="transmembrane region" description="Helical" evidence="8">
    <location>
        <begin position="382"/>
        <end position="399"/>
    </location>
</feature>
<evidence type="ECO:0000259" key="9">
    <source>
        <dbReference type="PROSITE" id="PS50850"/>
    </source>
</evidence>
<keyword evidence="4 8" id="KW-0812">Transmembrane</keyword>
<feature type="compositionally biased region" description="Low complexity" evidence="7">
    <location>
        <begin position="144"/>
        <end position="155"/>
    </location>
</feature>
<organism evidence="10 11">
    <name type="scientific">Podospora australis</name>
    <dbReference type="NCBI Taxonomy" id="1536484"/>
    <lineage>
        <taxon>Eukaryota</taxon>
        <taxon>Fungi</taxon>
        <taxon>Dikarya</taxon>
        <taxon>Ascomycota</taxon>
        <taxon>Pezizomycotina</taxon>
        <taxon>Sordariomycetes</taxon>
        <taxon>Sordariomycetidae</taxon>
        <taxon>Sordariales</taxon>
        <taxon>Podosporaceae</taxon>
        <taxon>Podospora</taxon>
    </lineage>
</organism>
<proteinExistence type="inferred from homology"/>
<dbReference type="PROSITE" id="PS00217">
    <property type="entry name" value="SUGAR_TRANSPORT_2"/>
    <property type="match status" value="1"/>
</dbReference>
<feature type="transmembrane region" description="Helical" evidence="8">
    <location>
        <begin position="637"/>
        <end position="659"/>
    </location>
</feature>
<name>A0AAN6WVH3_9PEZI</name>
<feature type="region of interest" description="Disordered" evidence="7">
    <location>
        <begin position="1"/>
        <end position="64"/>
    </location>
</feature>
<evidence type="ECO:0000256" key="2">
    <source>
        <dbReference type="ARBA" id="ARBA00010992"/>
    </source>
</evidence>
<keyword evidence="11" id="KW-1185">Reference proteome</keyword>
<evidence type="ECO:0000256" key="3">
    <source>
        <dbReference type="ARBA" id="ARBA00022448"/>
    </source>
</evidence>
<evidence type="ECO:0000256" key="4">
    <source>
        <dbReference type="ARBA" id="ARBA00022692"/>
    </source>
</evidence>
<dbReference type="InterPro" id="IPR036259">
    <property type="entry name" value="MFS_trans_sf"/>
</dbReference>
<evidence type="ECO:0000313" key="10">
    <source>
        <dbReference type="EMBL" id="KAK4188894.1"/>
    </source>
</evidence>
<dbReference type="Gene3D" id="1.20.1250.20">
    <property type="entry name" value="MFS general substrate transporter like domains"/>
    <property type="match status" value="1"/>
</dbReference>
<feature type="transmembrane region" description="Helical" evidence="8">
    <location>
        <begin position="352"/>
        <end position="370"/>
    </location>
</feature>
<reference evidence="10" key="1">
    <citation type="journal article" date="2023" name="Mol. Phylogenet. Evol.">
        <title>Genome-scale phylogeny and comparative genomics of the fungal order Sordariales.</title>
        <authorList>
            <person name="Hensen N."/>
            <person name="Bonometti L."/>
            <person name="Westerberg I."/>
            <person name="Brannstrom I.O."/>
            <person name="Guillou S."/>
            <person name="Cros-Aarteil S."/>
            <person name="Calhoun S."/>
            <person name="Haridas S."/>
            <person name="Kuo A."/>
            <person name="Mondo S."/>
            <person name="Pangilinan J."/>
            <person name="Riley R."/>
            <person name="LaButti K."/>
            <person name="Andreopoulos B."/>
            <person name="Lipzen A."/>
            <person name="Chen C."/>
            <person name="Yan M."/>
            <person name="Daum C."/>
            <person name="Ng V."/>
            <person name="Clum A."/>
            <person name="Steindorff A."/>
            <person name="Ohm R.A."/>
            <person name="Martin F."/>
            <person name="Silar P."/>
            <person name="Natvig D.O."/>
            <person name="Lalanne C."/>
            <person name="Gautier V."/>
            <person name="Ament-Velasquez S.L."/>
            <person name="Kruys A."/>
            <person name="Hutchinson M.I."/>
            <person name="Powell A.J."/>
            <person name="Barry K."/>
            <person name="Miller A.N."/>
            <person name="Grigoriev I.V."/>
            <person name="Debuchy R."/>
            <person name="Gladieux P."/>
            <person name="Hiltunen Thoren M."/>
            <person name="Johannesson H."/>
        </authorList>
    </citation>
    <scope>NUCLEOTIDE SEQUENCE</scope>
    <source>
        <strain evidence="10">PSN309</strain>
    </source>
</reference>
<reference evidence="10" key="2">
    <citation type="submission" date="2023-05" db="EMBL/GenBank/DDBJ databases">
        <authorList>
            <consortium name="Lawrence Berkeley National Laboratory"/>
            <person name="Steindorff A."/>
            <person name="Hensen N."/>
            <person name="Bonometti L."/>
            <person name="Westerberg I."/>
            <person name="Brannstrom I.O."/>
            <person name="Guillou S."/>
            <person name="Cros-Aarteil S."/>
            <person name="Calhoun S."/>
            <person name="Haridas S."/>
            <person name="Kuo A."/>
            <person name="Mondo S."/>
            <person name="Pangilinan J."/>
            <person name="Riley R."/>
            <person name="Labutti K."/>
            <person name="Andreopoulos B."/>
            <person name="Lipzen A."/>
            <person name="Chen C."/>
            <person name="Yanf M."/>
            <person name="Daum C."/>
            <person name="Ng V."/>
            <person name="Clum A."/>
            <person name="Ohm R."/>
            <person name="Martin F."/>
            <person name="Silar P."/>
            <person name="Natvig D."/>
            <person name="Lalanne C."/>
            <person name="Gautier V."/>
            <person name="Ament-Velasquez S.L."/>
            <person name="Kruys A."/>
            <person name="Hutchinson M.I."/>
            <person name="Powell A.J."/>
            <person name="Barry K."/>
            <person name="Miller A.N."/>
            <person name="Grigoriev I.V."/>
            <person name="Debuchy R."/>
            <person name="Gladieux P."/>
            <person name="Thoren M.H."/>
            <person name="Johannesson H."/>
        </authorList>
    </citation>
    <scope>NUCLEOTIDE SEQUENCE</scope>
    <source>
        <strain evidence="10">PSN309</strain>
    </source>
</reference>
<feature type="region of interest" description="Disordered" evidence="7">
    <location>
        <begin position="88"/>
        <end position="117"/>
    </location>
</feature>
<evidence type="ECO:0000256" key="5">
    <source>
        <dbReference type="ARBA" id="ARBA00022989"/>
    </source>
</evidence>
<comment type="subcellular location">
    <subcellularLocation>
        <location evidence="1">Membrane</location>
        <topology evidence="1">Multi-pass membrane protein</topology>
    </subcellularLocation>
</comment>
<comment type="similarity">
    <text evidence="2">Belongs to the major facilitator superfamily. Sugar transporter (TC 2.A.1.1) family.</text>
</comment>
<dbReference type="EMBL" id="MU864382">
    <property type="protein sequence ID" value="KAK4188894.1"/>
    <property type="molecule type" value="Genomic_DNA"/>
</dbReference>
<dbReference type="InterPro" id="IPR003663">
    <property type="entry name" value="Sugar/inositol_transpt"/>
</dbReference>
<feature type="transmembrane region" description="Helical" evidence="8">
    <location>
        <begin position="608"/>
        <end position="630"/>
    </location>
</feature>
<dbReference type="NCBIfam" id="TIGR00879">
    <property type="entry name" value="SP"/>
    <property type="match status" value="1"/>
</dbReference>
<sequence>MNPVPVSTPVSPTDERKTPGLAATLRPDPLGSRRQSFSSEPDPTRPAFDDDGLEGESSIWHDDSPAVNLVLSGRKGSAVSSAALLAASRNQSVTTTDSSSSSSTTGPSTVRGSTASTASAASTDLSATIVTSSPPSSVKDFAMSNNDKSGSSRSSVVEAPTKTKAKDSRRVKTFLIFMVAASTGILFGFDSGVINGIMAVAYFENIALAHVYQDKLEIGAHVRYANGTDILRPDPDTGNTDPTVILGPITISQLYDRLKPFTSAELKAAFGYNLSAPPNWLLLKRNVRPFWICEKEGIHLHAMSSDTSLHDKHVPAGVDEVDYIHVNSTHVNDEEVLPPQPNWFGVPASQKMMLVASMTWGTLLGCFVGSDLADWVGRRPSILLGNCIFFLGVLFQGMANNTSTLAWGRFVLGLSMGIITTVVIVYLSEISSSTKRRWTLIFYQFAIAMGLLLASVVTLLTRKIWRARSFKIPIFTQLVWNTLIVFVLFCFPESPRWLIKVDQAPQALNSIARLRGKSCDDEEVKLEMDQLITDLNFSHNGGPMPTKFDSYWDSWKLCFLGSADDRTGYLRRVLLGMTIMMFQQITGINFIFYFGITFLEQHGYRNVPVVLAVFSAINVVFTAISFLCVNTFKRRDLLVYGGLGMAVFQFAIGVTGVIWNPSGNKGLVEHTDLHSFGTYILIACYIICYSVSWGPVPWSLIGEIFPLEIRARAVGFSTASNWLFNSLMCVFSPYLMDCIGMGIFMVWGSFSVAAVIFVLLFVPETRGKTLEQISCFFHAGIRKSWLFMKWDPDSEYIYDINMAEQQKRDSYMSQLAEKKRANSILQYQEDRRTCRQNSKSSSIGGSTIVEMEVMAQDKNSKVAMSGNEEGVQERTSVPVAERVNLEDANPFADSHAIVDDTAASDDSAPCESPVSPMTTGKPPKSQLF</sequence>
<keyword evidence="3" id="KW-0813">Transport</keyword>
<feature type="transmembrane region" description="Helical" evidence="8">
    <location>
        <begin position="573"/>
        <end position="596"/>
    </location>
</feature>
<feature type="domain" description="Major facilitator superfamily (MFS) profile" evidence="9">
    <location>
        <begin position="176"/>
        <end position="766"/>
    </location>
</feature>
<evidence type="ECO:0000256" key="7">
    <source>
        <dbReference type="SAM" id="MobiDB-lite"/>
    </source>
</evidence>
<feature type="transmembrane region" description="Helical" evidence="8">
    <location>
        <begin position="472"/>
        <end position="491"/>
    </location>
</feature>
<gene>
    <name evidence="10" type="ORF">QBC35DRAFT_179794</name>
</gene>
<dbReference type="SUPFAM" id="SSF103473">
    <property type="entry name" value="MFS general substrate transporter"/>
    <property type="match status" value="1"/>
</dbReference>
<dbReference type="PROSITE" id="PS50850">
    <property type="entry name" value="MFS"/>
    <property type="match status" value="1"/>
</dbReference>
<dbReference type="Pfam" id="PF00083">
    <property type="entry name" value="Sugar_tr"/>
    <property type="match status" value="1"/>
</dbReference>
<dbReference type="InterPro" id="IPR005829">
    <property type="entry name" value="Sugar_transporter_CS"/>
</dbReference>
<evidence type="ECO:0000313" key="11">
    <source>
        <dbReference type="Proteomes" id="UP001302126"/>
    </source>
</evidence>
<dbReference type="InterPro" id="IPR005828">
    <property type="entry name" value="MFS_sugar_transport-like"/>
</dbReference>
<protein>
    <recommendedName>
        <fullName evidence="9">Major facilitator superfamily (MFS) profile domain-containing protein</fullName>
    </recommendedName>
</protein>
<keyword evidence="5 8" id="KW-1133">Transmembrane helix</keyword>
<evidence type="ECO:0000256" key="6">
    <source>
        <dbReference type="ARBA" id="ARBA00023136"/>
    </source>
</evidence>
<feature type="transmembrane region" description="Helical" evidence="8">
    <location>
        <begin position="679"/>
        <end position="701"/>
    </location>
</feature>
<evidence type="ECO:0000256" key="8">
    <source>
        <dbReference type="SAM" id="Phobius"/>
    </source>
</evidence>
<dbReference type="AlphaFoldDB" id="A0AAN6WVH3"/>
<dbReference type="PANTHER" id="PTHR48022:SF6">
    <property type="entry name" value="MSTA PROTEIN-RELATED"/>
    <property type="match status" value="1"/>
</dbReference>